<dbReference type="InterPro" id="IPR036361">
    <property type="entry name" value="SAP_dom_sf"/>
</dbReference>
<dbReference type="EMBL" id="FN649760">
    <property type="protein sequence ID" value="CBJ28627.1"/>
    <property type="molecule type" value="Genomic_DNA"/>
</dbReference>
<feature type="region of interest" description="Disordered" evidence="1">
    <location>
        <begin position="91"/>
        <end position="133"/>
    </location>
</feature>
<dbReference type="SUPFAM" id="SSF68906">
    <property type="entry name" value="SAP domain"/>
    <property type="match status" value="1"/>
</dbReference>
<dbReference type="eggNOG" id="KOG3375">
    <property type="taxonomic scope" value="Eukaryota"/>
</dbReference>
<dbReference type="OrthoDB" id="21120at2759"/>
<dbReference type="InterPro" id="IPR039876">
    <property type="entry name" value="HAP28"/>
</dbReference>
<dbReference type="InParanoid" id="D7FHS2"/>
<feature type="domain" description="SAP" evidence="2">
    <location>
        <begin position="128"/>
        <end position="162"/>
    </location>
</feature>
<feature type="region of interest" description="Disordered" evidence="1">
    <location>
        <begin position="1"/>
        <end position="45"/>
    </location>
</feature>
<feature type="compositionally biased region" description="Basic and acidic residues" evidence="1">
    <location>
        <begin position="101"/>
        <end position="113"/>
    </location>
</feature>
<dbReference type="Gene3D" id="1.10.720.30">
    <property type="entry name" value="SAP domain"/>
    <property type="match status" value="1"/>
</dbReference>
<evidence type="ECO:0000313" key="4">
    <source>
        <dbReference type="Proteomes" id="UP000002630"/>
    </source>
</evidence>
<dbReference type="SMART" id="SM00513">
    <property type="entry name" value="SAP"/>
    <property type="match status" value="1"/>
</dbReference>
<dbReference type="InterPro" id="IPR003034">
    <property type="entry name" value="SAP_dom"/>
</dbReference>
<evidence type="ECO:0000259" key="2">
    <source>
        <dbReference type="PROSITE" id="PS50800"/>
    </source>
</evidence>
<proteinExistence type="predicted"/>
<organism evidence="3 4">
    <name type="scientific">Ectocarpus siliculosus</name>
    <name type="common">Brown alga</name>
    <name type="synonym">Conferva siliculosa</name>
    <dbReference type="NCBI Taxonomy" id="2880"/>
    <lineage>
        <taxon>Eukaryota</taxon>
        <taxon>Sar</taxon>
        <taxon>Stramenopiles</taxon>
        <taxon>Ochrophyta</taxon>
        <taxon>PX clade</taxon>
        <taxon>Phaeophyceae</taxon>
        <taxon>Ectocarpales</taxon>
        <taxon>Ectocarpaceae</taxon>
        <taxon>Ectocarpus</taxon>
    </lineage>
</organism>
<dbReference type="Pfam" id="PF10252">
    <property type="entry name" value="PP28"/>
    <property type="match status" value="1"/>
</dbReference>
<sequence>MKQPKAKGVSSLIEVANPNAKPKAGRMMKAKDMDMAAAPVELSRREREAVEAQRKKDHYMKLHAEGKTQEAQVDMARLALVRKRREEAEARKAEAAAAEEASGKAKMEKEAKAKAGSGGPQKLNPLEVKKMNPTRLKELLKERDESLHGSKKDLIARLLAWEKTNQS</sequence>
<protein>
    <submittedName>
        <fullName evidence="3">Similar to PDGF associated protein</fullName>
    </submittedName>
</protein>
<dbReference type="AlphaFoldDB" id="D7FHS2"/>
<dbReference type="Pfam" id="PF02037">
    <property type="entry name" value="SAP"/>
    <property type="match status" value="1"/>
</dbReference>
<dbReference type="InterPro" id="IPR019380">
    <property type="entry name" value="Casein_kinase_sb_PP28"/>
</dbReference>
<name>D7FHS2_ECTSI</name>
<reference evidence="3 4" key="1">
    <citation type="journal article" date="2010" name="Nature">
        <title>The Ectocarpus genome and the independent evolution of multicellularity in brown algae.</title>
        <authorList>
            <person name="Cock J.M."/>
            <person name="Sterck L."/>
            <person name="Rouze P."/>
            <person name="Scornet D."/>
            <person name="Allen A.E."/>
            <person name="Amoutzias G."/>
            <person name="Anthouard V."/>
            <person name="Artiguenave F."/>
            <person name="Aury J.M."/>
            <person name="Badger J.H."/>
            <person name="Beszteri B."/>
            <person name="Billiau K."/>
            <person name="Bonnet E."/>
            <person name="Bothwell J.H."/>
            <person name="Bowler C."/>
            <person name="Boyen C."/>
            <person name="Brownlee C."/>
            <person name="Carrano C.J."/>
            <person name="Charrier B."/>
            <person name="Cho G.Y."/>
            <person name="Coelho S.M."/>
            <person name="Collen J."/>
            <person name="Corre E."/>
            <person name="Da Silva C."/>
            <person name="Delage L."/>
            <person name="Delaroque N."/>
            <person name="Dittami S.M."/>
            <person name="Doulbeau S."/>
            <person name="Elias M."/>
            <person name="Farnham G."/>
            <person name="Gachon C.M."/>
            <person name="Gschloessl B."/>
            <person name="Heesch S."/>
            <person name="Jabbari K."/>
            <person name="Jubin C."/>
            <person name="Kawai H."/>
            <person name="Kimura K."/>
            <person name="Kloareg B."/>
            <person name="Kupper F.C."/>
            <person name="Lang D."/>
            <person name="Le Bail A."/>
            <person name="Leblanc C."/>
            <person name="Lerouge P."/>
            <person name="Lohr M."/>
            <person name="Lopez P.J."/>
            <person name="Martens C."/>
            <person name="Maumus F."/>
            <person name="Michel G."/>
            <person name="Miranda-Saavedra D."/>
            <person name="Morales J."/>
            <person name="Moreau H."/>
            <person name="Motomura T."/>
            <person name="Nagasato C."/>
            <person name="Napoli C.A."/>
            <person name="Nelson D.R."/>
            <person name="Nyvall-Collen P."/>
            <person name="Peters A.F."/>
            <person name="Pommier C."/>
            <person name="Potin P."/>
            <person name="Poulain J."/>
            <person name="Quesneville H."/>
            <person name="Read B."/>
            <person name="Rensing S.A."/>
            <person name="Ritter A."/>
            <person name="Rousvoal S."/>
            <person name="Samanta M."/>
            <person name="Samson G."/>
            <person name="Schroeder D.C."/>
            <person name="Segurens B."/>
            <person name="Strittmatter M."/>
            <person name="Tonon T."/>
            <person name="Tregear J.W."/>
            <person name="Valentin K."/>
            <person name="von Dassow P."/>
            <person name="Yamagishi T."/>
            <person name="Van de Peer Y."/>
            <person name="Wincker P."/>
        </authorList>
    </citation>
    <scope>NUCLEOTIDE SEQUENCE [LARGE SCALE GENOMIC DNA]</scope>
    <source>
        <strain evidence="4">Ec32 / CCAP1310/4</strain>
    </source>
</reference>
<gene>
    <name evidence="3" type="ORF">Esi_0110_0062</name>
</gene>
<keyword evidence="4" id="KW-1185">Reference proteome</keyword>
<dbReference type="PANTHER" id="PTHR22055">
    <property type="entry name" value="28 KDA HEAT- AND ACID-STABLE PHOSPHOPROTEIN PDGF-ASSOCIATED PROTEIN"/>
    <property type="match status" value="1"/>
</dbReference>
<accession>D7FHS2</accession>
<dbReference type="Proteomes" id="UP000002630">
    <property type="component" value="Unassembled WGS sequence"/>
</dbReference>
<dbReference type="PROSITE" id="PS50800">
    <property type="entry name" value="SAP"/>
    <property type="match status" value="1"/>
</dbReference>
<evidence type="ECO:0000256" key="1">
    <source>
        <dbReference type="SAM" id="MobiDB-lite"/>
    </source>
</evidence>
<evidence type="ECO:0000313" key="3">
    <source>
        <dbReference type="EMBL" id="CBJ28627.1"/>
    </source>
</evidence>